<feature type="domain" description="Schlafen AlbA-2" evidence="1">
    <location>
        <begin position="116"/>
        <end position="246"/>
    </location>
</feature>
<dbReference type="InterPro" id="IPR038461">
    <property type="entry name" value="Schlafen_AlbA_2_dom_sf"/>
</dbReference>
<keyword evidence="2" id="KW-0547">Nucleotide-binding</keyword>
<keyword evidence="3" id="KW-1185">Reference proteome</keyword>
<dbReference type="RefSeq" id="WP_140883889.1">
    <property type="nucleotide sequence ID" value="NZ_RCZP01000011.1"/>
</dbReference>
<proteinExistence type="predicted"/>
<dbReference type="AlphaFoldDB" id="A0A502G309"/>
<dbReference type="Pfam" id="PF04326">
    <property type="entry name" value="SLFN_AlbA_2"/>
    <property type="match status" value="1"/>
</dbReference>
<dbReference type="InterPro" id="IPR007421">
    <property type="entry name" value="Schlafen_AlbA_2_dom"/>
</dbReference>
<evidence type="ECO:0000313" key="2">
    <source>
        <dbReference type="EMBL" id="TPG55940.1"/>
    </source>
</evidence>
<organism evidence="2 3">
    <name type="scientific">Muricoccus nepalensis</name>
    <dbReference type="NCBI Taxonomy" id="1854500"/>
    <lineage>
        <taxon>Bacteria</taxon>
        <taxon>Pseudomonadati</taxon>
        <taxon>Pseudomonadota</taxon>
        <taxon>Alphaproteobacteria</taxon>
        <taxon>Acetobacterales</taxon>
        <taxon>Roseomonadaceae</taxon>
        <taxon>Muricoccus</taxon>
    </lineage>
</organism>
<dbReference type="EMBL" id="RCZP01000011">
    <property type="protein sequence ID" value="TPG55940.1"/>
    <property type="molecule type" value="Genomic_DNA"/>
</dbReference>
<accession>A0A502G309</accession>
<protein>
    <submittedName>
        <fullName evidence="2">ATP-binding protein</fullName>
    </submittedName>
</protein>
<gene>
    <name evidence="2" type="ORF">EAH89_13460</name>
</gene>
<comment type="caution">
    <text evidence="2">The sequence shown here is derived from an EMBL/GenBank/DDBJ whole genome shotgun (WGS) entry which is preliminary data.</text>
</comment>
<evidence type="ECO:0000313" key="3">
    <source>
        <dbReference type="Proteomes" id="UP000317078"/>
    </source>
</evidence>
<keyword evidence="2" id="KW-0067">ATP-binding</keyword>
<evidence type="ECO:0000259" key="1">
    <source>
        <dbReference type="Pfam" id="PF04326"/>
    </source>
</evidence>
<dbReference type="Proteomes" id="UP000317078">
    <property type="component" value="Unassembled WGS sequence"/>
</dbReference>
<dbReference type="Gene3D" id="3.30.950.30">
    <property type="entry name" value="Schlafen, AAA domain"/>
    <property type="match status" value="1"/>
</dbReference>
<reference evidence="2 3" key="1">
    <citation type="journal article" date="2019" name="Environ. Microbiol.">
        <title>Species interactions and distinct microbial communities in high Arctic permafrost affected cryosols are associated with the CH4 and CO2 gas fluxes.</title>
        <authorList>
            <person name="Altshuler I."/>
            <person name="Hamel J."/>
            <person name="Turney S."/>
            <person name="Magnuson E."/>
            <person name="Levesque R."/>
            <person name="Greer C."/>
            <person name="Whyte L.G."/>
        </authorList>
    </citation>
    <scope>NUCLEOTIDE SEQUENCE [LARGE SCALE GENOMIC DNA]</scope>
    <source>
        <strain evidence="2 3">S9.3B</strain>
    </source>
</reference>
<dbReference type="OrthoDB" id="9807907at2"/>
<dbReference type="GO" id="GO:0005524">
    <property type="term" value="F:ATP binding"/>
    <property type="evidence" value="ECO:0007669"/>
    <property type="project" value="UniProtKB-KW"/>
</dbReference>
<sequence>MAKRTITNDEIALIKAMVTRGMKNRDVQFFFNRPDRAVNSGRITGIASGTYSDSASIQAASDKDLDAFLATQKPSSSVPLVVAPASAVPSSPLSEATLQQMFAKGSGGIWHLAAGETDQAECKTSFGLKHATPWLKAVAALANNRGGYVFLGVGDKDPKGAHPVLGLPSDDFANLDPAEIAKRLRSTFDPTPRFQKAVFKVGGKIVGVLHVDQHPSRPVIACKNEGQGDIREGDIFFRYPGQSTRISYSDLRAMLDERDAQARAEMLPMIQRLLALGPEHVMVADLREGSLLDGKRTIELDPDVIKELKFIKEGAFDEKAGAPALRLIGDIQASASAGAKKGLVTRADMRKDFLTEALTADPIDYVRCAIEVPGNDWLPIRYFGRRAEMSDAELIRFVKANEKATGAQKKLYVARLSSPDAAYVAAAGPAHDMLARLSAGEDVTPGDVAQARLVALAVQGLTRPLVVSPAKIRPILIKCYELIDAGSDAFAKTAIRKAIARLDELSA</sequence>
<name>A0A502G309_9PROT</name>